<organism evidence="1 2">
    <name type="scientific">Amycolatopsis mongoliensis</name>
    <dbReference type="NCBI Taxonomy" id="715475"/>
    <lineage>
        <taxon>Bacteria</taxon>
        <taxon>Bacillati</taxon>
        <taxon>Actinomycetota</taxon>
        <taxon>Actinomycetes</taxon>
        <taxon>Pseudonocardiales</taxon>
        <taxon>Pseudonocardiaceae</taxon>
        <taxon>Amycolatopsis</taxon>
    </lineage>
</organism>
<dbReference type="AlphaFoldDB" id="A0A9Y2NDF1"/>
<dbReference type="Pfam" id="PF14013">
    <property type="entry name" value="MT0933_antitox"/>
    <property type="match status" value="1"/>
</dbReference>
<sequence>MPLMRRLTMLAGAAGAARAYAKKNPEKVNQYVGKAAKFVDDRTKGKYHDRIAGAVRKVNSVTGPDGRPGPGPAAR</sequence>
<dbReference type="InterPro" id="IPR028037">
    <property type="entry name" value="Antitoxin_Rv0909/MT0933"/>
</dbReference>
<evidence type="ECO:0000313" key="2">
    <source>
        <dbReference type="Proteomes" id="UP001239397"/>
    </source>
</evidence>
<proteinExistence type="predicted"/>
<reference evidence="1 2" key="1">
    <citation type="submission" date="2023-06" db="EMBL/GenBank/DDBJ databases">
        <authorList>
            <person name="Oyuntsetseg B."/>
            <person name="Kim S.B."/>
        </authorList>
    </citation>
    <scope>NUCLEOTIDE SEQUENCE [LARGE SCALE GENOMIC DNA]</scope>
    <source>
        <strain evidence="1 2">4-36</strain>
    </source>
</reference>
<dbReference type="EMBL" id="CP127295">
    <property type="protein sequence ID" value="WIY01666.1"/>
    <property type="molecule type" value="Genomic_DNA"/>
</dbReference>
<dbReference type="Proteomes" id="UP001239397">
    <property type="component" value="Chromosome"/>
</dbReference>
<evidence type="ECO:0000313" key="1">
    <source>
        <dbReference type="EMBL" id="WIY01666.1"/>
    </source>
</evidence>
<gene>
    <name evidence="1" type="ORF">QRX60_47925</name>
</gene>
<name>A0A9Y2NDF1_9PSEU</name>
<dbReference type="KEGG" id="amog:QRX60_47925"/>
<keyword evidence="2" id="KW-1185">Reference proteome</keyword>
<accession>A0A9Y2NDF1</accession>
<protein>
    <submittedName>
        <fullName evidence="1">Antitoxin</fullName>
    </submittedName>
</protein>